<dbReference type="GO" id="GO:0031957">
    <property type="term" value="F:very long-chain fatty acid-CoA ligase activity"/>
    <property type="evidence" value="ECO:0007669"/>
    <property type="project" value="TreeGrafter"/>
</dbReference>
<sequence>MPPQNLFQLLQQAIADGPDCGLTVYGAIREAQPTIKLTYKQLLDAAEKRAQCLVRKSHTKSGSVILLHLDNHLDNIIWFWTIVVAGCIPCVSTPFPKDAEHRHKHIYHLQRLLRNPLIVTSANLMPEFSGTHNTDVFIIENAFDAVPSMASGPSNLSHAMAAVHLSQGHDSAARVLGDEFVTNYSLDGSAHSNGVSNAARHIARNVGSTSSTNYDPESTGTHSPVYTGFDSALLDTETPSSPRTACEKSPDDLAVLMLTSGSTGDAKAVTLQHGQLLKALASKSAYLETNSSDVFLNWVGLDHVANLTEIHLHSMSLAAEQIHLPKDVVGQPLAFLDAIEKHKVSYTFAPNYFLAAIVRALIEGYPSIHNANQATGDARDLSSLKTLISGGESNVIETCITLTNLLHKYGAPNSFIRPGFGMTETCGGCIYSKDCPRYDLQGNMEFASIGSCIPGISARVFRENETFASVNEIGTLRVQGQFVFQGYYNDEKATHELFTLDAWFNTGDLARRDDAGMLHIVGRKKETLVINGVNYHPEIVEAAIEGAEINGAAPSYTVVFSHRPKGSPTELPCIIYLPTYDTDDNKTRVNTSLELRKVCIACCGVQPYVTLPLEPSLLIKSSLSKLSRNKIRKAFESGLYQKHKEKDEIVLRAYRAAVYEAPSSQTELAIVAILHDLFECGTTDIGVNSNLFDFGVSSVFILTVRQKLKSRLHVDVPIAKFFNHPVVRDLAQAIDKIAKTINDYDPVVTLQTQGTKTPIFFVHPGLGEVLLFVNLARYITDRPVYALRARGFDGEPYFDKIEEMIKTYMKAIKRVQPQGPYSVCGHSFGSILTFEIAKRLEAAGDDVKFVGVFDQPPNFKKLEHECNWCDVAYTLAFFLGLTETWYYYEFMDDVSEDSSQEDVSGGVRNEGNSQKDVLSVVRDEATEREDVLETIFGVAPAERLNELGLNKERFRVWVDLAYNLAIIGREYDPKGMVSNMDVFYADPSAIAQVKDLDEWFNGYISQWKNFAKSIVFHKVEGGHHNLISPPHISSFQKLFKDALRKRGL</sequence>
<dbReference type="AlphaFoldDB" id="A0A3D8R960"/>
<dbReference type="PANTHER" id="PTHR24096">
    <property type="entry name" value="LONG-CHAIN-FATTY-ACID--COA LIGASE"/>
    <property type="match status" value="1"/>
</dbReference>
<dbReference type="InterPro" id="IPR000873">
    <property type="entry name" value="AMP-dep_synth/lig_dom"/>
</dbReference>
<dbReference type="InterPro" id="IPR036736">
    <property type="entry name" value="ACP-like_sf"/>
</dbReference>
<evidence type="ECO:0000259" key="1">
    <source>
        <dbReference type="PROSITE" id="PS50075"/>
    </source>
</evidence>
<accession>A0A3D8R960</accession>
<dbReference type="PROSITE" id="PS00455">
    <property type="entry name" value="AMP_BINDING"/>
    <property type="match status" value="1"/>
</dbReference>
<gene>
    <name evidence="2" type="ORF">BP5796_08835</name>
</gene>
<dbReference type="Pfam" id="PF00550">
    <property type="entry name" value="PP-binding"/>
    <property type="match status" value="1"/>
</dbReference>
<dbReference type="InterPro" id="IPR001031">
    <property type="entry name" value="Thioesterase"/>
</dbReference>
<dbReference type="Pfam" id="PF00975">
    <property type="entry name" value="Thioesterase"/>
    <property type="match status" value="1"/>
</dbReference>
<dbReference type="SUPFAM" id="SSF56801">
    <property type="entry name" value="Acetyl-CoA synthetase-like"/>
    <property type="match status" value="1"/>
</dbReference>
<dbReference type="InterPro" id="IPR009081">
    <property type="entry name" value="PP-bd_ACP"/>
</dbReference>
<dbReference type="Pfam" id="PF00501">
    <property type="entry name" value="AMP-binding"/>
    <property type="match status" value="1"/>
</dbReference>
<dbReference type="GO" id="GO:0006633">
    <property type="term" value="P:fatty acid biosynthetic process"/>
    <property type="evidence" value="ECO:0007669"/>
    <property type="project" value="TreeGrafter"/>
</dbReference>
<dbReference type="Proteomes" id="UP000256328">
    <property type="component" value="Unassembled WGS sequence"/>
</dbReference>
<keyword evidence="3" id="KW-1185">Reference proteome</keyword>
<proteinExistence type="predicted"/>
<evidence type="ECO:0000313" key="3">
    <source>
        <dbReference type="Proteomes" id="UP000256328"/>
    </source>
</evidence>
<dbReference type="InterPro" id="IPR045851">
    <property type="entry name" value="AMP-bd_C_sf"/>
</dbReference>
<comment type="caution">
    <text evidence="2">The sequence shown here is derived from an EMBL/GenBank/DDBJ whole genome shotgun (WGS) entry which is preliminary data.</text>
</comment>
<reference evidence="2 3" key="1">
    <citation type="journal article" date="2018" name="IMA Fungus">
        <title>IMA Genome-F 9: Draft genome sequence of Annulohypoxylon stygium, Aspergillus mulundensis, Berkeleyomyces basicola (syn. Thielaviopsis basicola), Ceratocystis smalleyi, two Cercospora beticola strains, Coleophoma cylindrospora, Fusarium fracticaudum, Phialophora cf. hyalina, and Morchella septimelata.</title>
        <authorList>
            <person name="Wingfield B.D."/>
            <person name="Bills G.F."/>
            <person name="Dong Y."/>
            <person name="Huang W."/>
            <person name="Nel W.J."/>
            <person name="Swalarsk-Parry B.S."/>
            <person name="Vaghefi N."/>
            <person name="Wilken P.M."/>
            <person name="An Z."/>
            <person name="de Beer Z.W."/>
            <person name="De Vos L."/>
            <person name="Chen L."/>
            <person name="Duong T.A."/>
            <person name="Gao Y."/>
            <person name="Hammerbacher A."/>
            <person name="Kikkert J.R."/>
            <person name="Li Y."/>
            <person name="Li H."/>
            <person name="Li K."/>
            <person name="Li Q."/>
            <person name="Liu X."/>
            <person name="Ma X."/>
            <person name="Naidoo K."/>
            <person name="Pethybridge S.J."/>
            <person name="Sun J."/>
            <person name="Steenkamp E.T."/>
            <person name="van der Nest M.A."/>
            <person name="van Wyk S."/>
            <person name="Wingfield M.J."/>
            <person name="Xiong C."/>
            <person name="Yue Q."/>
            <person name="Zhang X."/>
        </authorList>
    </citation>
    <scope>NUCLEOTIDE SEQUENCE [LARGE SCALE GENOMIC DNA]</scope>
    <source>
        <strain evidence="2 3">BP5796</strain>
    </source>
</reference>
<dbReference type="InterPro" id="IPR029058">
    <property type="entry name" value="AB_hydrolase_fold"/>
</dbReference>
<dbReference type="SUPFAM" id="SSF47336">
    <property type="entry name" value="ACP-like"/>
    <property type="match status" value="1"/>
</dbReference>
<name>A0A3D8R960_9HELO</name>
<dbReference type="PANTHER" id="PTHR24096:SF267">
    <property type="entry name" value="MALONATE--COA LIGASE ACSF3, MITOCHONDRIAL"/>
    <property type="match status" value="1"/>
</dbReference>
<dbReference type="Gene3D" id="3.30.300.30">
    <property type="match status" value="1"/>
</dbReference>
<dbReference type="Gene3D" id="1.10.1200.10">
    <property type="entry name" value="ACP-like"/>
    <property type="match status" value="1"/>
</dbReference>
<dbReference type="Gene3D" id="3.40.50.1820">
    <property type="entry name" value="alpha/beta hydrolase"/>
    <property type="match status" value="1"/>
</dbReference>
<dbReference type="EMBL" id="PDLN01000012">
    <property type="protein sequence ID" value="RDW70438.1"/>
    <property type="molecule type" value="Genomic_DNA"/>
</dbReference>
<dbReference type="OrthoDB" id="10253869at2759"/>
<dbReference type="Gene3D" id="3.40.50.12780">
    <property type="entry name" value="N-terminal domain of ligase-like"/>
    <property type="match status" value="1"/>
</dbReference>
<evidence type="ECO:0000313" key="2">
    <source>
        <dbReference type="EMBL" id="RDW70438.1"/>
    </source>
</evidence>
<protein>
    <recommendedName>
        <fullName evidence="1">Carrier domain-containing protein</fullName>
    </recommendedName>
</protein>
<dbReference type="SUPFAM" id="SSF53474">
    <property type="entry name" value="alpha/beta-Hydrolases"/>
    <property type="match status" value="1"/>
</dbReference>
<dbReference type="InterPro" id="IPR042099">
    <property type="entry name" value="ANL_N_sf"/>
</dbReference>
<organism evidence="2 3">
    <name type="scientific">Coleophoma crateriformis</name>
    <dbReference type="NCBI Taxonomy" id="565419"/>
    <lineage>
        <taxon>Eukaryota</taxon>
        <taxon>Fungi</taxon>
        <taxon>Dikarya</taxon>
        <taxon>Ascomycota</taxon>
        <taxon>Pezizomycotina</taxon>
        <taxon>Leotiomycetes</taxon>
        <taxon>Helotiales</taxon>
        <taxon>Dermateaceae</taxon>
        <taxon>Coleophoma</taxon>
    </lineage>
</organism>
<dbReference type="PROSITE" id="PS50075">
    <property type="entry name" value="CARRIER"/>
    <property type="match status" value="1"/>
</dbReference>
<dbReference type="InterPro" id="IPR020845">
    <property type="entry name" value="AMP-binding_CS"/>
</dbReference>
<feature type="domain" description="Carrier" evidence="1">
    <location>
        <begin position="661"/>
        <end position="738"/>
    </location>
</feature>